<dbReference type="OrthoDB" id="9786483at2"/>
<reference evidence="3 4" key="1">
    <citation type="journal article" date="2017" name="Int. J. Syst. Evol. Microbiol.">
        <title>Desulfovibrio senegalensis sp. nov., a mesophilic sulfate reducer isolated from marine sediment.</title>
        <authorList>
            <person name="Thioye A."/>
            <person name="Gam Z.B.A."/>
            <person name="Mbengue M."/>
            <person name="Cayol J.L."/>
            <person name="Joseph-Bartoli M."/>
            <person name="Toure-Kane C."/>
            <person name="Labat M."/>
        </authorList>
    </citation>
    <scope>NUCLEOTIDE SEQUENCE [LARGE SCALE GENOMIC DNA]</scope>
    <source>
        <strain evidence="3 4">DSM 101509</strain>
    </source>
</reference>
<dbReference type="Pfam" id="PF00882">
    <property type="entry name" value="Zn_dep_PLPC"/>
    <property type="match status" value="1"/>
</dbReference>
<organism evidence="3 4">
    <name type="scientific">Pseudodesulfovibrio senegalensis</name>
    <dbReference type="NCBI Taxonomy" id="1721087"/>
    <lineage>
        <taxon>Bacteria</taxon>
        <taxon>Pseudomonadati</taxon>
        <taxon>Thermodesulfobacteriota</taxon>
        <taxon>Desulfovibrionia</taxon>
        <taxon>Desulfovibrionales</taxon>
        <taxon>Desulfovibrionaceae</taxon>
    </lineage>
</organism>
<feature type="chain" id="PRO_5026832839" evidence="1">
    <location>
        <begin position="28"/>
        <end position="302"/>
    </location>
</feature>
<dbReference type="RefSeq" id="WP_151151938.1">
    <property type="nucleotide sequence ID" value="NZ_WAIE01000009.1"/>
</dbReference>
<evidence type="ECO:0000256" key="1">
    <source>
        <dbReference type="SAM" id="SignalP"/>
    </source>
</evidence>
<feature type="domain" description="Phospholipase C/D" evidence="2">
    <location>
        <begin position="33"/>
        <end position="151"/>
    </location>
</feature>
<proteinExistence type="predicted"/>
<evidence type="ECO:0000313" key="4">
    <source>
        <dbReference type="Proteomes" id="UP000438699"/>
    </source>
</evidence>
<dbReference type="Proteomes" id="UP000438699">
    <property type="component" value="Unassembled WGS sequence"/>
</dbReference>
<protein>
    <submittedName>
        <fullName evidence="3">Zinc dependent phospholipase C family protein</fullName>
    </submittedName>
</protein>
<feature type="signal peptide" evidence="1">
    <location>
        <begin position="1"/>
        <end position="27"/>
    </location>
</feature>
<evidence type="ECO:0000313" key="3">
    <source>
        <dbReference type="EMBL" id="KAB1438968.1"/>
    </source>
</evidence>
<dbReference type="EMBL" id="WAIE01000009">
    <property type="protein sequence ID" value="KAB1438968.1"/>
    <property type="molecule type" value="Genomic_DNA"/>
</dbReference>
<gene>
    <name evidence="3" type="ORF">F8A88_14695</name>
</gene>
<name>A0A6N6N1J6_9BACT</name>
<dbReference type="AlphaFoldDB" id="A0A6N6N1J6"/>
<dbReference type="InterPro" id="IPR029002">
    <property type="entry name" value="PLPC/GPLD1"/>
</dbReference>
<sequence>MKTILTLCAGFCATLTAIMAFPADAMAWGPGAHLAIGQFALDNLHLFPALLAQNLFRHSTAFLYGCLSADIFIGKGTRFKPGHSHNWETGLTLMESARDPRTKAYARGYLTHLAADVVAHNYFVPNMLWNMPYGGKASHVYVEMQADLKIDWNPRTALKLFRTPSRRQEGALLSATAQRRWTFLIKKRLMMGSLNLCTRKTWDQSLGIAERVQPWAQAHDYLEDMLDLATRAAMDVLVSPAETAARSFDPIGSRNLDRVRGLRTRKLRRRTTTRFLFPTPAELAALPVRATATTRYAKAQGQ</sequence>
<keyword evidence="1" id="KW-0732">Signal</keyword>
<comment type="caution">
    <text evidence="3">The sequence shown here is derived from an EMBL/GenBank/DDBJ whole genome shotgun (WGS) entry which is preliminary data.</text>
</comment>
<evidence type="ECO:0000259" key="2">
    <source>
        <dbReference type="Pfam" id="PF00882"/>
    </source>
</evidence>
<accession>A0A6N6N1J6</accession>
<keyword evidence="4" id="KW-1185">Reference proteome</keyword>